<evidence type="ECO:0000313" key="5">
    <source>
        <dbReference type="Proteomes" id="UP001595932"/>
    </source>
</evidence>
<dbReference type="Pfam" id="PF05228">
    <property type="entry name" value="CHASE4"/>
    <property type="match status" value="1"/>
</dbReference>
<dbReference type="InterPro" id="IPR007892">
    <property type="entry name" value="CHASE4"/>
</dbReference>
<organism evidence="4 5">
    <name type="scientific">Planococcus dechangensis</name>
    <dbReference type="NCBI Taxonomy" id="1176255"/>
    <lineage>
        <taxon>Bacteria</taxon>
        <taxon>Bacillati</taxon>
        <taxon>Bacillota</taxon>
        <taxon>Bacilli</taxon>
        <taxon>Bacillales</taxon>
        <taxon>Caryophanaceae</taxon>
        <taxon>Planococcus</taxon>
    </lineage>
</organism>
<dbReference type="EMBL" id="JBHSGL010000005">
    <property type="protein sequence ID" value="MFC4713481.1"/>
    <property type="molecule type" value="Genomic_DNA"/>
</dbReference>
<dbReference type="PROSITE" id="PS50887">
    <property type="entry name" value="GGDEF"/>
    <property type="match status" value="1"/>
</dbReference>
<dbReference type="SMART" id="SM00052">
    <property type="entry name" value="EAL"/>
    <property type="match status" value="1"/>
</dbReference>
<dbReference type="InterPro" id="IPR001633">
    <property type="entry name" value="EAL_dom"/>
</dbReference>
<feature type="transmembrane region" description="Helical" evidence="1">
    <location>
        <begin position="7"/>
        <end position="26"/>
    </location>
</feature>
<dbReference type="InterPro" id="IPR050706">
    <property type="entry name" value="Cyclic-di-GMP_PDE-like"/>
</dbReference>
<dbReference type="Proteomes" id="UP001595932">
    <property type="component" value="Unassembled WGS sequence"/>
</dbReference>
<dbReference type="InterPro" id="IPR035919">
    <property type="entry name" value="EAL_sf"/>
</dbReference>
<dbReference type="SUPFAM" id="SSF141868">
    <property type="entry name" value="EAL domain-like"/>
    <property type="match status" value="1"/>
</dbReference>
<dbReference type="PANTHER" id="PTHR33121">
    <property type="entry name" value="CYCLIC DI-GMP PHOSPHODIESTERASE PDEF"/>
    <property type="match status" value="1"/>
</dbReference>
<sequence length="774" mass="87946">MKLKIKTAGLVGIAMGIFILMLFVFIRPFLLNDAQYLDEESLRIDILRVSNYIDSEADALQRLNRDWAVWDDTYQFVAEPNDRYINSNIMQDTFENNAINFMLFINSEQQQVYSAAYDLEDGSEMDFSLSSEFIESEWANLNTRNEALIIYEEDIGSVLTVSEPILTSQEEGPSVGVLMMGKILDPAFFDTMENNLAIDIRTLTEEQDIASAQSEPLALNDQFLMDTVPISEGLALQVTKERKYYNEKLKSLNDLFLALSLATLMLVFFVYYLLDLFVLSRISFLSGQLKNIDFDQPKSLKIEKLKDGKDEITDLEKSVRSMLESLEKAHTNVTQIAYFDYLTKLPNRFSLYREFDVRTAKDGLPFAILFFDLDGFKRINDLYGHNSGDELLQQIGQRLSQADYMNEGHRLYRIGGDEFILLVPYSKGTQIISLIEALMADIRKEFVLSTVSTSISSSVGVSFYPDDGETLEDLLRFADDAMYEAKKSGKNNYYFYYELENRDMYQYMLTLKEGIFAAITLDQLYVEYQPIMHTCGKKIARVEALVRWNHPQYGIISPVQFIPLAEEVGAIRLLGEWILRKAVTDIGAWNAANENSLAVAVNVSNFQMADKENLLHTIDHVLAESQFPPELLQIEITESDTAVKDKDIAEFIGELKRRNISVALDDFGVGSSSLFQLTTLDIDVVKIDRSFLQEVPGNMNDTILLSGILQILHNLGIQVVTEGIENKDQLEFISTQNIAYLQGYYFSKPVPLELLLEVRDELGGQLPVQGNATP</sequence>
<dbReference type="RefSeq" id="WP_377279189.1">
    <property type="nucleotide sequence ID" value="NZ_JBHSGL010000005.1"/>
</dbReference>
<evidence type="ECO:0000256" key="1">
    <source>
        <dbReference type="SAM" id="Phobius"/>
    </source>
</evidence>
<evidence type="ECO:0000259" key="2">
    <source>
        <dbReference type="PROSITE" id="PS50883"/>
    </source>
</evidence>
<keyword evidence="1" id="KW-1133">Transmembrane helix</keyword>
<dbReference type="NCBIfam" id="TIGR00254">
    <property type="entry name" value="GGDEF"/>
    <property type="match status" value="1"/>
</dbReference>
<dbReference type="InterPro" id="IPR043128">
    <property type="entry name" value="Rev_trsase/Diguanyl_cyclase"/>
</dbReference>
<dbReference type="Pfam" id="PF00563">
    <property type="entry name" value="EAL"/>
    <property type="match status" value="1"/>
</dbReference>
<dbReference type="CDD" id="cd01949">
    <property type="entry name" value="GGDEF"/>
    <property type="match status" value="1"/>
</dbReference>
<proteinExistence type="predicted"/>
<dbReference type="PROSITE" id="PS50883">
    <property type="entry name" value="EAL"/>
    <property type="match status" value="1"/>
</dbReference>
<dbReference type="Gene3D" id="3.20.20.450">
    <property type="entry name" value="EAL domain"/>
    <property type="match status" value="1"/>
</dbReference>
<name>A0ABV9MCB6_9BACL</name>
<reference evidence="5" key="1">
    <citation type="journal article" date="2019" name="Int. J. Syst. Evol. Microbiol.">
        <title>The Global Catalogue of Microorganisms (GCM) 10K type strain sequencing project: providing services to taxonomists for standard genome sequencing and annotation.</title>
        <authorList>
            <consortium name="The Broad Institute Genomics Platform"/>
            <consortium name="The Broad Institute Genome Sequencing Center for Infectious Disease"/>
            <person name="Wu L."/>
            <person name="Ma J."/>
        </authorList>
    </citation>
    <scope>NUCLEOTIDE SEQUENCE [LARGE SCALE GENOMIC DNA]</scope>
    <source>
        <strain evidence="5">CGMCC 1.12151</strain>
    </source>
</reference>
<gene>
    <name evidence="4" type="ORF">ACFO5U_11435</name>
</gene>
<feature type="domain" description="EAL" evidence="2">
    <location>
        <begin position="508"/>
        <end position="763"/>
    </location>
</feature>
<dbReference type="SMART" id="SM00267">
    <property type="entry name" value="GGDEF"/>
    <property type="match status" value="1"/>
</dbReference>
<keyword evidence="5" id="KW-1185">Reference proteome</keyword>
<keyword evidence="1" id="KW-0472">Membrane</keyword>
<dbReference type="Gene3D" id="3.30.70.270">
    <property type="match status" value="1"/>
</dbReference>
<dbReference type="InterPro" id="IPR029787">
    <property type="entry name" value="Nucleotide_cyclase"/>
</dbReference>
<dbReference type="Gene3D" id="6.10.340.10">
    <property type="match status" value="1"/>
</dbReference>
<feature type="domain" description="GGDEF" evidence="3">
    <location>
        <begin position="364"/>
        <end position="498"/>
    </location>
</feature>
<protein>
    <submittedName>
        <fullName evidence="4">EAL domain-containing protein</fullName>
    </submittedName>
</protein>
<comment type="caution">
    <text evidence="4">The sequence shown here is derived from an EMBL/GenBank/DDBJ whole genome shotgun (WGS) entry which is preliminary data.</text>
</comment>
<dbReference type="SUPFAM" id="SSF55073">
    <property type="entry name" value="Nucleotide cyclase"/>
    <property type="match status" value="1"/>
</dbReference>
<evidence type="ECO:0000259" key="3">
    <source>
        <dbReference type="PROSITE" id="PS50887"/>
    </source>
</evidence>
<dbReference type="Pfam" id="PF00990">
    <property type="entry name" value="GGDEF"/>
    <property type="match status" value="1"/>
</dbReference>
<accession>A0ABV9MCB6</accession>
<evidence type="ECO:0000313" key="4">
    <source>
        <dbReference type="EMBL" id="MFC4713481.1"/>
    </source>
</evidence>
<dbReference type="CDD" id="cd01948">
    <property type="entry name" value="EAL"/>
    <property type="match status" value="1"/>
</dbReference>
<dbReference type="PANTHER" id="PTHR33121:SF71">
    <property type="entry name" value="OXYGEN SENSOR PROTEIN DOSP"/>
    <property type="match status" value="1"/>
</dbReference>
<feature type="transmembrane region" description="Helical" evidence="1">
    <location>
        <begin position="255"/>
        <end position="274"/>
    </location>
</feature>
<dbReference type="InterPro" id="IPR000160">
    <property type="entry name" value="GGDEF_dom"/>
</dbReference>
<keyword evidence="1" id="KW-0812">Transmembrane</keyword>